<dbReference type="Pfam" id="PF16870">
    <property type="entry name" value="OxoGdeHyase_C"/>
    <property type="match status" value="1"/>
</dbReference>
<dbReference type="OrthoDB" id="9759785at2"/>
<evidence type="ECO:0000256" key="7">
    <source>
        <dbReference type="SAM" id="MobiDB-lite"/>
    </source>
</evidence>
<feature type="compositionally biased region" description="Gly residues" evidence="7">
    <location>
        <begin position="939"/>
        <end position="948"/>
    </location>
</feature>
<dbReference type="SMART" id="SM00861">
    <property type="entry name" value="Transket_pyr"/>
    <property type="match status" value="1"/>
</dbReference>
<gene>
    <name evidence="6" type="primary">odhA</name>
    <name evidence="9" type="ORF">Q75_07755</name>
</gene>
<dbReference type="Gene3D" id="3.40.50.970">
    <property type="match status" value="1"/>
</dbReference>
<dbReference type="Pfam" id="PF00676">
    <property type="entry name" value="E1_dh"/>
    <property type="match status" value="1"/>
</dbReference>
<dbReference type="PANTHER" id="PTHR23152">
    <property type="entry name" value="2-OXOGLUTARATE DEHYDROGENASE"/>
    <property type="match status" value="1"/>
</dbReference>
<comment type="caution">
    <text evidence="9">The sequence shown here is derived from an EMBL/GenBank/DDBJ whole genome shotgun (WGS) entry which is preliminary data.</text>
</comment>
<dbReference type="InterPro" id="IPR042179">
    <property type="entry name" value="KGD_C_sf"/>
</dbReference>
<dbReference type="AlphaFoldDB" id="A0A147K8G4"/>
<dbReference type="PANTHER" id="PTHR23152:SF4">
    <property type="entry name" value="2-OXOADIPATE DEHYDROGENASE COMPLEX COMPONENT E1"/>
    <property type="match status" value="1"/>
</dbReference>
<dbReference type="InterPro" id="IPR001017">
    <property type="entry name" value="DH_E1"/>
</dbReference>
<proteinExistence type="inferred from homology"/>
<dbReference type="RefSeq" id="WP_059350985.1">
    <property type="nucleotide sequence ID" value="NZ_LDYG01000028.1"/>
</dbReference>
<dbReference type="Pfam" id="PF02779">
    <property type="entry name" value="Transket_pyr"/>
    <property type="match status" value="1"/>
</dbReference>
<keyword evidence="2 6" id="KW-0560">Oxidoreductase</keyword>
<evidence type="ECO:0000256" key="4">
    <source>
        <dbReference type="ARBA" id="ARBA00023152"/>
    </source>
</evidence>
<keyword evidence="3 6" id="KW-0786">Thiamine pyrophosphate</keyword>
<dbReference type="GO" id="GO:0004591">
    <property type="term" value="F:oxoglutarate dehydrogenase (succinyl-transferring) activity"/>
    <property type="evidence" value="ECO:0007669"/>
    <property type="project" value="UniProtKB-UniRule"/>
</dbReference>
<dbReference type="InterPro" id="IPR005475">
    <property type="entry name" value="Transketolase-like_Pyr-bd"/>
</dbReference>
<evidence type="ECO:0000259" key="8">
    <source>
        <dbReference type="SMART" id="SM00861"/>
    </source>
</evidence>
<evidence type="ECO:0000313" key="9">
    <source>
        <dbReference type="EMBL" id="KUP06427.1"/>
    </source>
</evidence>
<dbReference type="HAMAP" id="MF_01169">
    <property type="entry name" value="SucA_OdhA"/>
    <property type="match status" value="1"/>
</dbReference>
<dbReference type="InterPro" id="IPR011603">
    <property type="entry name" value="2oxoglutarate_DH_E1"/>
</dbReference>
<accession>A0A147K8G4</accession>
<dbReference type="NCBIfam" id="NF008907">
    <property type="entry name" value="PRK12270.1"/>
    <property type="match status" value="1"/>
</dbReference>
<evidence type="ECO:0000256" key="1">
    <source>
        <dbReference type="ARBA" id="ARBA00001964"/>
    </source>
</evidence>
<dbReference type="GO" id="GO:0006096">
    <property type="term" value="P:glycolytic process"/>
    <property type="evidence" value="ECO:0007669"/>
    <property type="project" value="UniProtKB-UniRule"/>
</dbReference>
<keyword evidence="10" id="KW-1185">Reference proteome</keyword>
<comment type="subunit">
    <text evidence="6">Homodimer. Part of the 2-oxoglutarate dehydrogenase (OGDH) complex composed of E1 (2-oxoglutarate dehydrogenase), E2 (dihydrolipoamide succinyltransferase) and E3 (dihydrolipoamide dehydrogenase); the complex contains multiple copies of the three enzymatic components (E1, E2 and E3).</text>
</comment>
<dbReference type="SUPFAM" id="SSF52518">
    <property type="entry name" value="Thiamin diphosphate-binding fold (THDP-binding)"/>
    <property type="match status" value="2"/>
</dbReference>
<evidence type="ECO:0000256" key="5">
    <source>
        <dbReference type="ARBA" id="ARBA00051911"/>
    </source>
</evidence>
<dbReference type="STRING" id="1150625.Q75_07755"/>
<comment type="similarity">
    <text evidence="6">Belongs to the alpha-ketoglutarate dehydrogenase family.</text>
</comment>
<dbReference type="GO" id="GO:0005829">
    <property type="term" value="C:cytosol"/>
    <property type="evidence" value="ECO:0007669"/>
    <property type="project" value="TreeGrafter"/>
</dbReference>
<dbReference type="EMBL" id="LDYG01000028">
    <property type="protein sequence ID" value="KUP06427.1"/>
    <property type="molecule type" value="Genomic_DNA"/>
</dbReference>
<dbReference type="NCBIfam" id="TIGR00239">
    <property type="entry name" value="2oxo_dh_E1"/>
    <property type="match status" value="1"/>
</dbReference>
<feature type="compositionally biased region" description="Basic and acidic residues" evidence="7">
    <location>
        <begin position="921"/>
        <end position="937"/>
    </location>
</feature>
<dbReference type="PIRSF" id="PIRSF000157">
    <property type="entry name" value="Oxoglu_dh_E1"/>
    <property type="match status" value="1"/>
</dbReference>
<dbReference type="InterPro" id="IPR029061">
    <property type="entry name" value="THDP-binding"/>
</dbReference>
<sequence length="948" mass="106193">MNWQSGNKGGPWQSFSGPNLGYVMEMYELFVQNPEEVSPELRELFELYGSPTIEGDSPSVPSTRNLGVDTAKIVAAIQLADNIRTYGHLAADINPLGMRKFDTKRIELATYNLTEQDLRSVPVNLISKHAPSNVKDGYEAILHLKDVYTKKLAFEYSQVHDEKERDWLQQKLESGTSVIQLSNDEKKALLKRLSEVEGFETFVHRTFVGQKRFSIEGLDSMILLLDAIIQDSMKKGAKTINIGMAHRGRLNVLAHILGKPYEMIFAEFQHAPNKQLIPSEGSIGITYGWTGDVKYHLGANREVNDSNVKGARITLANNPSHLEVISPIVTGYTRAAQENRDEPKYPEQNVESSYAILIHGDAAFPGQGIVAETFNYSGIKGYQTGGSIHVIANNLIGFTTESYDSRSTKYASDPAKGFEVPIVHVNADDPESVITAGLLAYEYRHVFKKDFVIDLIGYRRYGHNEMDEPMVTNPLLYKKIQNHPTPRALYGSKLVNSGIVNEETINQYQEEIQSLLKEAYEVVPKKDENPDIKMNPPEPVANGLPKVITKIPHDQLKAINEELLTWPEDLSINKKLGRILKRRSEVFEGKGKIDWAHAETLAFAGILNDGTPIRLTGQDSERGTFAQRHLVLHDEVTGGEYIPLHHLKDGNASFTVHNSPLTEAAVVGYEYGYNVFAPETLVLWEAQFGDFANMAQVMFDQFISSGRAKWGQKSGLVMLLPHGYEGQGPEHSSGRIERFLQSAAENNWTVANLSTAAQYFHILRRQAAVLQKEEIRPLVIMTPKSLLRHQLSSVSSDTLTEGEFLSVLEEEITGTSLEKVEKLILCTGKVSIDLSEAVSKMDDHSHVHIARVEEIYPFPKEKILEMISKFPNLNEIVWVQEEPKNMGAWTFVQPLLLELNVEAEITYIGRRRRSSPSEGEPTVHKKEQERIITEALKRGVGGRTNGGN</sequence>
<protein>
    <recommendedName>
        <fullName evidence="6">2-oxoglutarate dehydrogenase E1 component</fullName>
        <ecNumber evidence="6">1.2.4.2</ecNumber>
    </recommendedName>
    <alternativeName>
        <fullName evidence="6">Alpha-ketoglutarate dehydrogenase</fullName>
    </alternativeName>
</protein>
<organism evidence="9 10">
    <name type="scientific">Bacillus coahuilensis p1.1.43</name>
    <dbReference type="NCBI Taxonomy" id="1150625"/>
    <lineage>
        <taxon>Bacteria</taxon>
        <taxon>Bacillati</taxon>
        <taxon>Bacillota</taxon>
        <taxon>Bacilli</taxon>
        <taxon>Bacillales</taxon>
        <taxon>Bacillaceae</taxon>
        <taxon>Bacillus</taxon>
    </lineage>
</organism>
<evidence type="ECO:0000256" key="3">
    <source>
        <dbReference type="ARBA" id="ARBA00023052"/>
    </source>
</evidence>
<dbReference type="Proteomes" id="UP000074108">
    <property type="component" value="Unassembled WGS sequence"/>
</dbReference>
<comment type="function">
    <text evidence="6">E1 component of the 2-oxoglutarate dehydrogenase (OGDH) complex which catalyzes the decarboxylation of 2-oxoglutarate, the first step in the conversion of 2-oxoglutarate to succinyl-CoA and CO(2).</text>
</comment>
<feature type="region of interest" description="Disordered" evidence="7">
    <location>
        <begin position="910"/>
        <end position="948"/>
    </location>
</feature>
<dbReference type="NCBIfam" id="NF006914">
    <property type="entry name" value="PRK09404.1"/>
    <property type="match status" value="1"/>
</dbReference>
<dbReference type="EC" id="1.2.4.2" evidence="6"/>
<keyword evidence="4 6" id="KW-0324">Glycolysis</keyword>
<feature type="domain" description="Transketolase-like pyrimidine-binding" evidence="8">
    <location>
        <begin position="593"/>
        <end position="789"/>
    </location>
</feature>
<dbReference type="Gene3D" id="1.10.287.1150">
    <property type="entry name" value="TPP helical domain"/>
    <property type="match status" value="1"/>
</dbReference>
<dbReference type="Gene3D" id="3.40.50.12470">
    <property type="match status" value="1"/>
</dbReference>
<dbReference type="GO" id="GO:0045252">
    <property type="term" value="C:oxoglutarate dehydrogenase complex"/>
    <property type="evidence" value="ECO:0007669"/>
    <property type="project" value="TreeGrafter"/>
</dbReference>
<dbReference type="GO" id="GO:0030976">
    <property type="term" value="F:thiamine pyrophosphate binding"/>
    <property type="evidence" value="ECO:0007669"/>
    <property type="project" value="UniProtKB-UniRule"/>
</dbReference>
<dbReference type="InterPro" id="IPR031717">
    <property type="entry name" value="ODO-1/KGD_C"/>
</dbReference>
<reference evidence="9 10" key="1">
    <citation type="journal article" date="2016" name="Front. Microbiol.">
        <title>Microevolution Analysis of Bacillus coahuilensis Unveils Differences in Phosphorus Acquisition Strategies and Their Regulation.</title>
        <authorList>
            <person name="Gomez-Lunar Z."/>
            <person name="Hernandez-Gonzalez I."/>
            <person name="Rodriguez-Torres M.D."/>
            <person name="Souza V."/>
            <person name="Olmedo-Alvarez G."/>
        </authorList>
    </citation>
    <scope>NUCLEOTIDE SEQUENCE [LARGE SCALE GENOMIC DNA]</scope>
    <source>
        <strain evidence="10">p1.1.43</strain>
    </source>
</reference>
<dbReference type="GO" id="GO:0006099">
    <property type="term" value="P:tricarboxylic acid cycle"/>
    <property type="evidence" value="ECO:0007669"/>
    <property type="project" value="TreeGrafter"/>
</dbReference>
<comment type="catalytic activity">
    <reaction evidence="5 6">
        <text>N(6)-[(R)-lipoyl]-L-lysyl-[protein] + 2-oxoglutarate + H(+) = N(6)-[(R)-S(8)-succinyldihydrolipoyl]-L-lysyl-[protein] + CO2</text>
        <dbReference type="Rhea" id="RHEA:12188"/>
        <dbReference type="Rhea" id="RHEA-COMP:10474"/>
        <dbReference type="Rhea" id="RHEA-COMP:20092"/>
        <dbReference type="ChEBI" id="CHEBI:15378"/>
        <dbReference type="ChEBI" id="CHEBI:16526"/>
        <dbReference type="ChEBI" id="CHEBI:16810"/>
        <dbReference type="ChEBI" id="CHEBI:83099"/>
        <dbReference type="ChEBI" id="CHEBI:83120"/>
        <dbReference type="EC" id="1.2.4.2"/>
    </reaction>
</comment>
<name>A0A147K8G4_9BACI</name>
<dbReference type="FunFam" id="3.40.50.970:FF:000036">
    <property type="entry name" value="2-oxoglutarate dehydrogenase E1 component"/>
    <property type="match status" value="1"/>
</dbReference>
<evidence type="ECO:0000256" key="2">
    <source>
        <dbReference type="ARBA" id="ARBA00023002"/>
    </source>
</evidence>
<evidence type="ECO:0000256" key="6">
    <source>
        <dbReference type="HAMAP-Rule" id="MF_01169"/>
    </source>
</evidence>
<dbReference type="InterPro" id="IPR023784">
    <property type="entry name" value="2oxoglutarate_DH_E1_bac"/>
</dbReference>
<dbReference type="CDD" id="cd02016">
    <property type="entry name" value="TPP_E1_OGDC_like"/>
    <property type="match status" value="1"/>
</dbReference>
<evidence type="ECO:0000313" key="10">
    <source>
        <dbReference type="Proteomes" id="UP000074108"/>
    </source>
</evidence>
<comment type="cofactor">
    <cofactor evidence="1 6">
        <name>thiamine diphosphate</name>
        <dbReference type="ChEBI" id="CHEBI:58937"/>
    </cofactor>
</comment>
<dbReference type="Gene3D" id="3.40.50.11610">
    <property type="entry name" value="Multifunctional 2-oxoglutarate metabolism enzyme, C-terminal domain"/>
    <property type="match status" value="1"/>
</dbReference>
<dbReference type="PATRIC" id="fig|1150625.3.peg.1638"/>